<comment type="similarity">
    <text evidence="3">Belongs to the ubiquitin-activating E1 family.</text>
</comment>
<dbReference type="PANTHER" id="PTHR10953:SF162">
    <property type="entry name" value="SUMO-ACTIVATING ENZYME SUBUNIT 1"/>
    <property type="match status" value="1"/>
</dbReference>
<comment type="pathway">
    <text evidence="2">Protein modification; protein sumoylation.</text>
</comment>
<dbReference type="Gene3D" id="3.40.50.720">
    <property type="entry name" value="NAD(P)-binding Rossmann-like Domain"/>
    <property type="match status" value="1"/>
</dbReference>
<dbReference type="EMBL" id="MU005764">
    <property type="protein sequence ID" value="KAF2715204.1"/>
    <property type="molecule type" value="Genomic_DNA"/>
</dbReference>
<keyword evidence="5" id="KW-0539">Nucleus</keyword>
<dbReference type="GO" id="GO:0019948">
    <property type="term" value="F:SUMO activating enzyme activity"/>
    <property type="evidence" value="ECO:0007669"/>
    <property type="project" value="TreeGrafter"/>
</dbReference>
<evidence type="ECO:0000256" key="5">
    <source>
        <dbReference type="ARBA" id="ARBA00023242"/>
    </source>
</evidence>
<dbReference type="GO" id="GO:0016925">
    <property type="term" value="P:protein sumoylation"/>
    <property type="evidence" value="ECO:0007669"/>
    <property type="project" value="TreeGrafter"/>
</dbReference>
<evidence type="ECO:0000256" key="6">
    <source>
        <dbReference type="ARBA" id="ARBA00044354"/>
    </source>
</evidence>
<reference evidence="8" key="1">
    <citation type="journal article" date="2020" name="Stud. Mycol.">
        <title>101 Dothideomycetes genomes: a test case for predicting lifestyles and emergence of pathogens.</title>
        <authorList>
            <person name="Haridas S."/>
            <person name="Albert R."/>
            <person name="Binder M."/>
            <person name="Bloem J."/>
            <person name="Labutti K."/>
            <person name="Salamov A."/>
            <person name="Andreopoulos B."/>
            <person name="Baker S."/>
            <person name="Barry K."/>
            <person name="Bills G."/>
            <person name="Bluhm B."/>
            <person name="Cannon C."/>
            <person name="Castanera R."/>
            <person name="Culley D."/>
            <person name="Daum C."/>
            <person name="Ezra D."/>
            <person name="Gonzalez J."/>
            <person name="Henrissat B."/>
            <person name="Kuo A."/>
            <person name="Liang C."/>
            <person name="Lipzen A."/>
            <person name="Lutzoni F."/>
            <person name="Magnuson J."/>
            <person name="Mondo S."/>
            <person name="Nolan M."/>
            <person name="Ohm R."/>
            <person name="Pangilinan J."/>
            <person name="Park H.-J."/>
            <person name="Ramirez L."/>
            <person name="Alfaro M."/>
            <person name="Sun H."/>
            <person name="Tritt A."/>
            <person name="Yoshinaga Y."/>
            <person name="Zwiers L.-H."/>
            <person name="Turgeon B."/>
            <person name="Goodwin S."/>
            <person name="Spatafora J."/>
            <person name="Crous P."/>
            <person name="Grigoriev I."/>
        </authorList>
    </citation>
    <scope>NUCLEOTIDE SEQUENCE</scope>
    <source>
        <strain evidence="8">CBS 279.74</strain>
    </source>
</reference>
<dbReference type="PANTHER" id="PTHR10953">
    <property type="entry name" value="UBIQUITIN-ACTIVATING ENZYME E1"/>
    <property type="match status" value="1"/>
</dbReference>
<keyword evidence="9" id="KW-1185">Reference proteome</keyword>
<name>A0A6G1KQS1_9PLEO</name>
<feature type="domain" description="THIF-type NAD/FAD binding fold" evidence="7">
    <location>
        <begin position="42"/>
        <end position="370"/>
    </location>
</feature>
<dbReference type="OrthoDB" id="1708823at2759"/>
<dbReference type="AlphaFoldDB" id="A0A6G1KQS1"/>
<dbReference type="GO" id="GO:0005737">
    <property type="term" value="C:cytoplasm"/>
    <property type="evidence" value="ECO:0007669"/>
    <property type="project" value="TreeGrafter"/>
</dbReference>
<evidence type="ECO:0000259" key="7">
    <source>
        <dbReference type="Pfam" id="PF00899"/>
    </source>
</evidence>
<evidence type="ECO:0000256" key="3">
    <source>
        <dbReference type="ARBA" id="ARBA00005673"/>
    </source>
</evidence>
<protein>
    <recommendedName>
        <fullName evidence="6">Ubiquitin-like 1-activating enzyme E1A</fullName>
    </recommendedName>
</protein>
<dbReference type="InterPro" id="IPR035985">
    <property type="entry name" value="Ubiquitin-activating_enz"/>
</dbReference>
<accession>A0A6G1KQS1</accession>
<evidence type="ECO:0000256" key="4">
    <source>
        <dbReference type="ARBA" id="ARBA00022786"/>
    </source>
</evidence>
<comment type="subcellular location">
    <subcellularLocation>
        <location evidence="1">Nucleus</location>
    </subcellularLocation>
</comment>
<evidence type="ECO:0000256" key="1">
    <source>
        <dbReference type="ARBA" id="ARBA00004123"/>
    </source>
</evidence>
<evidence type="ECO:0000313" key="9">
    <source>
        <dbReference type="Proteomes" id="UP000799428"/>
    </source>
</evidence>
<evidence type="ECO:0000256" key="2">
    <source>
        <dbReference type="ARBA" id="ARBA00004718"/>
    </source>
</evidence>
<organism evidence="8 9">
    <name type="scientific">Pleomassaria siparia CBS 279.74</name>
    <dbReference type="NCBI Taxonomy" id="1314801"/>
    <lineage>
        <taxon>Eukaryota</taxon>
        <taxon>Fungi</taxon>
        <taxon>Dikarya</taxon>
        <taxon>Ascomycota</taxon>
        <taxon>Pezizomycotina</taxon>
        <taxon>Dothideomycetes</taxon>
        <taxon>Pleosporomycetidae</taxon>
        <taxon>Pleosporales</taxon>
        <taxon>Pleomassariaceae</taxon>
        <taxon>Pleomassaria</taxon>
    </lineage>
</organism>
<dbReference type="Pfam" id="PF00899">
    <property type="entry name" value="ThiF"/>
    <property type="match status" value="1"/>
</dbReference>
<dbReference type="Proteomes" id="UP000799428">
    <property type="component" value="Unassembled WGS sequence"/>
</dbReference>
<sequence length="405" mass="44484">MAEPTTTTTGNGTILPSYDEAGSTVAAIAQAGTISADEIALYDRQIRLWGVHAQEKIRNANILLISIRALANEVAKNLVLAGIASITLADHEVVTENDLGAQFLVSDADIGKNRAEAAAPQVRKLNPRVKVNVITRDLRPEQDPNFYTPYDVIIATDLDFLGLINFDSVATLANRPYYAAASHGFYGYIFANLISHDFVVEREKSNRPTLLAAETVTRSVLGTATKKENGKAIEMVTKRETYCPMLAAKDSPLSRDVQSNKRKLRKVHPLLTCIRALWEYQYKSLGIFPTHSHADLEAFTQMATNKHKDLFLPPETLKADFMRSFLQNLGSELAPVTAFLGGQLAQDVINVLGKREQPIQNMMLFDGEDSSGPIYTLNPLNFPEEVLCAIPANPTVPMTATVTVL</sequence>
<dbReference type="InterPro" id="IPR000011">
    <property type="entry name" value="UBQ/SUMO-activ_enz_E1-like"/>
</dbReference>
<dbReference type="GO" id="GO:0031510">
    <property type="term" value="C:SUMO activating enzyme complex"/>
    <property type="evidence" value="ECO:0007669"/>
    <property type="project" value="TreeGrafter"/>
</dbReference>
<dbReference type="InterPro" id="IPR000594">
    <property type="entry name" value="ThiF_NAD_FAD-bd"/>
</dbReference>
<gene>
    <name evidence="8" type="ORF">K504DRAFT_421755</name>
</gene>
<dbReference type="SUPFAM" id="SSF69572">
    <property type="entry name" value="Activating enzymes of the ubiquitin-like proteins"/>
    <property type="match status" value="1"/>
</dbReference>
<evidence type="ECO:0000313" key="8">
    <source>
        <dbReference type="EMBL" id="KAF2715204.1"/>
    </source>
</evidence>
<proteinExistence type="inferred from homology"/>
<keyword evidence="4" id="KW-0833">Ubl conjugation pathway</keyword>
<dbReference type="InterPro" id="IPR045886">
    <property type="entry name" value="ThiF/MoeB/HesA"/>
</dbReference>
<dbReference type="PRINTS" id="PR01849">
    <property type="entry name" value="UBIQUITINACT"/>
</dbReference>